<dbReference type="RefSeq" id="WP_341412098.1">
    <property type="nucleotide sequence ID" value="NZ_JBBUTH010000009.1"/>
</dbReference>
<evidence type="ECO:0000313" key="7">
    <source>
        <dbReference type="Proteomes" id="UP001365405"/>
    </source>
</evidence>
<keyword evidence="2" id="KW-0238">DNA-binding</keyword>
<proteinExistence type="predicted"/>
<name>A0ABU9CKQ1_9BURK</name>
<reference evidence="6 7" key="1">
    <citation type="submission" date="2024-04" db="EMBL/GenBank/DDBJ databases">
        <title>Novel species of the genus Ideonella isolated from streams.</title>
        <authorList>
            <person name="Lu H."/>
        </authorList>
    </citation>
    <scope>NUCLEOTIDE SEQUENCE [LARGE SCALE GENOMIC DNA]</scope>
    <source>
        <strain evidence="6 7">DXS22W</strain>
    </source>
</reference>
<keyword evidence="3" id="KW-0804">Transcription</keyword>
<feature type="transmembrane region" description="Helical" evidence="4">
    <location>
        <begin position="100"/>
        <end position="117"/>
    </location>
</feature>
<dbReference type="EMBL" id="JBBUTH010000009">
    <property type="protein sequence ID" value="MEK8052388.1"/>
    <property type="molecule type" value="Genomic_DNA"/>
</dbReference>
<protein>
    <submittedName>
        <fullName evidence="6">AraC family transcriptional regulator</fullName>
    </submittedName>
</protein>
<dbReference type="SUPFAM" id="SSF46689">
    <property type="entry name" value="Homeodomain-like"/>
    <property type="match status" value="1"/>
</dbReference>
<accession>A0ABU9CKQ1</accession>
<feature type="transmembrane region" description="Helical" evidence="4">
    <location>
        <begin position="194"/>
        <end position="219"/>
    </location>
</feature>
<feature type="transmembrane region" description="Helical" evidence="4">
    <location>
        <begin position="6"/>
        <end position="26"/>
    </location>
</feature>
<dbReference type="InterPro" id="IPR018062">
    <property type="entry name" value="HTH_AraC-typ_CS"/>
</dbReference>
<dbReference type="PROSITE" id="PS01124">
    <property type="entry name" value="HTH_ARAC_FAMILY_2"/>
    <property type="match status" value="1"/>
</dbReference>
<feature type="transmembrane region" description="Helical" evidence="4">
    <location>
        <begin position="123"/>
        <end position="141"/>
    </location>
</feature>
<evidence type="ECO:0000256" key="4">
    <source>
        <dbReference type="SAM" id="Phobius"/>
    </source>
</evidence>
<feature type="transmembrane region" description="Helical" evidence="4">
    <location>
        <begin position="72"/>
        <end position="91"/>
    </location>
</feature>
<dbReference type="PANTHER" id="PTHR43280:SF29">
    <property type="entry name" value="ARAC-FAMILY TRANSCRIPTIONAL REGULATOR"/>
    <property type="match status" value="1"/>
</dbReference>
<dbReference type="PANTHER" id="PTHR43280">
    <property type="entry name" value="ARAC-FAMILY TRANSCRIPTIONAL REGULATOR"/>
    <property type="match status" value="1"/>
</dbReference>
<dbReference type="Gene3D" id="1.10.10.60">
    <property type="entry name" value="Homeodomain-like"/>
    <property type="match status" value="1"/>
</dbReference>
<dbReference type="PROSITE" id="PS00041">
    <property type="entry name" value="HTH_ARAC_FAMILY_1"/>
    <property type="match status" value="1"/>
</dbReference>
<sequence>MHPPTAALIEAGLRGGFVALMLLLAWRLLRGPRVPAAGLGVLMCLGSAAYALQSTQAAQVAAGQLPGWQWPLQALMNGNPVVMWLLACALFDDAFRLRRWHAALWLVWVGMSLGNCTRWHHPALALLAGAGPILFAVAALWPMLRSWQGDLVEARIRWRVRILAVVLGYSVLSAVAGIPSPASASSTWVGLVDALALCAVAAFVASALLGLAPGLWLLVPAAPALAQGPVAAPQPGRRVGLGEPGAAAGVASAAAADDPGALSRLQRAMQQEQIFRREGLTIGALAAHLGLPEYRLRRVINGQLGQRNFNAYLNAHRIAWAREALADPAQAEVPVLSLATAAGFQSLGPFNRAFKADTGLTPTEFRAQALAERR</sequence>
<dbReference type="Proteomes" id="UP001365405">
    <property type="component" value="Unassembled WGS sequence"/>
</dbReference>
<keyword evidence="4" id="KW-0812">Transmembrane</keyword>
<keyword evidence="7" id="KW-1185">Reference proteome</keyword>
<keyword evidence="4" id="KW-1133">Transmembrane helix</keyword>
<feature type="domain" description="HTH araC/xylS-type" evidence="5">
    <location>
        <begin position="259"/>
        <end position="368"/>
    </location>
</feature>
<evidence type="ECO:0000259" key="5">
    <source>
        <dbReference type="PROSITE" id="PS01124"/>
    </source>
</evidence>
<dbReference type="InterPro" id="IPR009057">
    <property type="entry name" value="Homeodomain-like_sf"/>
</dbReference>
<dbReference type="Pfam" id="PF12833">
    <property type="entry name" value="HTH_18"/>
    <property type="match status" value="1"/>
</dbReference>
<evidence type="ECO:0000256" key="1">
    <source>
        <dbReference type="ARBA" id="ARBA00023015"/>
    </source>
</evidence>
<evidence type="ECO:0000256" key="3">
    <source>
        <dbReference type="ARBA" id="ARBA00023163"/>
    </source>
</evidence>
<gene>
    <name evidence="6" type="ORF">AACH10_19200</name>
</gene>
<feature type="transmembrane region" description="Helical" evidence="4">
    <location>
        <begin position="162"/>
        <end position="182"/>
    </location>
</feature>
<evidence type="ECO:0000256" key="2">
    <source>
        <dbReference type="ARBA" id="ARBA00023125"/>
    </source>
</evidence>
<dbReference type="SMART" id="SM00342">
    <property type="entry name" value="HTH_ARAC"/>
    <property type="match status" value="1"/>
</dbReference>
<comment type="caution">
    <text evidence="6">The sequence shown here is derived from an EMBL/GenBank/DDBJ whole genome shotgun (WGS) entry which is preliminary data.</text>
</comment>
<keyword evidence="4" id="KW-0472">Membrane</keyword>
<keyword evidence="1" id="KW-0805">Transcription regulation</keyword>
<feature type="transmembrane region" description="Helical" evidence="4">
    <location>
        <begin position="33"/>
        <end position="52"/>
    </location>
</feature>
<dbReference type="InterPro" id="IPR018060">
    <property type="entry name" value="HTH_AraC"/>
</dbReference>
<organism evidence="6 7">
    <name type="scientific">Pseudaquabacterium inlustre</name>
    <dbReference type="NCBI Taxonomy" id="2984192"/>
    <lineage>
        <taxon>Bacteria</taxon>
        <taxon>Pseudomonadati</taxon>
        <taxon>Pseudomonadota</taxon>
        <taxon>Betaproteobacteria</taxon>
        <taxon>Burkholderiales</taxon>
        <taxon>Sphaerotilaceae</taxon>
        <taxon>Pseudaquabacterium</taxon>
    </lineage>
</organism>
<evidence type="ECO:0000313" key="6">
    <source>
        <dbReference type="EMBL" id="MEK8052388.1"/>
    </source>
</evidence>